<evidence type="ECO:0000313" key="11">
    <source>
        <dbReference type="EMBL" id="KZZ91570.1"/>
    </source>
</evidence>
<evidence type="ECO:0000256" key="2">
    <source>
        <dbReference type="ARBA" id="ARBA00012423"/>
    </source>
</evidence>
<dbReference type="PRINTS" id="PR00414">
    <property type="entry name" value="PPTHIESTRASE"/>
</dbReference>
<dbReference type="InterPro" id="IPR002472">
    <property type="entry name" value="Palm_thioest"/>
</dbReference>
<evidence type="ECO:0000256" key="10">
    <source>
        <dbReference type="SAM" id="SignalP"/>
    </source>
</evidence>
<gene>
    <name evidence="11" type="ORF">AAP_03276</name>
</gene>
<evidence type="ECO:0000256" key="7">
    <source>
        <dbReference type="ARBA" id="ARBA00023180"/>
    </source>
</evidence>
<dbReference type="OrthoDB" id="10263094at2759"/>
<keyword evidence="6" id="KW-1015">Disulfide bond</keyword>
<dbReference type="PANTHER" id="PTHR11247">
    <property type="entry name" value="PALMITOYL-PROTEIN THIOESTERASE/DOLICHYLDIPHOSPHATASE 1"/>
    <property type="match status" value="1"/>
</dbReference>
<evidence type="ECO:0000256" key="4">
    <source>
        <dbReference type="ARBA" id="ARBA00022729"/>
    </source>
</evidence>
<dbReference type="EC" id="3.1.2.22" evidence="2"/>
<dbReference type="Pfam" id="PF02089">
    <property type="entry name" value="Palm_thioest"/>
    <property type="match status" value="1"/>
</dbReference>
<comment type="caution">
    <text evidence="11">The sequence shown here is derived from an EMBL/GenBank/DDBJ whole genome shotgun (WGS) entry which is preliminary data.</text>
</comment>
<feature type="compositionally biased region" description="Pro residues" evidence="9">
    <location>
        <begin position="27"/>
        <end position="43"/>
    </location>
</feature>
<proteinExistence type="inferred from homology"/>
<evidence type="ECO:0000256" key="1">
    <source>
        <dbReference type="ARBA" id="ARBA00010758"/>
    </source>
</evidence>
<dbReference type="InterPro" id="IPR029058">
    <property type="entry name" value="AB_hydrolase_fold"/>
</dbReference>
<keyword evidence="7" id="KW-0325">Glycoprotein</keyword>
<name>A0A166NPY0_9EURO</name>
<feature type="signal peptide" evidence="10">
    <location>
        <begin position="1"/>
        <end position="17"/>
    </location>
</feature>
<reference evidence="11 12" key="1">
    <citation type="journal article" date="2016" name="Genome Biol. Evol.">
        <title>Divergent and convergent evolution of fungal pathogenicity.</title>
        <authorList>
            <person name="Shang Y."/>
            <person name="Xiao G."/>
            <person name="Zheng P."/>
            <person name="Cen K."/>
            <person name="Zhan S."/>
            <person name="Wang C."/>
        </authorList>
    </citation>
    <scope>NUCLEOTIDE SEQUENCE [LARGE SCALE GENOMIC DNA]</scope>
    <source>
        <strain evidence="11 12">ARSEF 7405</strain>
    </source>
</reference>
<evidence type="ECO:0000256" key="5">
    <source>
        <dbReference type="ARBA" id="ARBA00022801"/>
    </source>
</evidence>
<organism evidence="11 12">
    <name type="scientific">Ascosphaera apis ARSEF 7405</name>
    <dbReference type="NCBI Taxonomy" id="392613"/>
    <lineage>
        <taxon>Eukaryota</taxon>
        <taxon>Fungi</taxon>
        <taxon>Dikarya</taxon>
        <taxon>Ascomycota</taxon>
        <taxon>Pezizomycotina</taxon>
        <taxon>Eurotiomycetes</taxon>
        <taxon>Eurotiomycetidae</taxon>
        <taxon>Onygenales</taxon>
        <taxon>Ascosphaeraceae</taxon>
        <taxon>Ascosphaera</taxon>
    </lineage>
</organism>
<dbReference type="Gene3D" id="3.40.50.1820">
    <property type="entry name" value="alpha/beta hydrolase"/>
    <property type="match status" value="1"/>
</dbReference>
<keyword evidence="12" id="KW-1185">Reference proteome</keyword>
<evidence type="ECO:0000256" key="6">
    <source>
        <dbReference type="ARBA" id="ARBA00023157"/>
    </source>
</evidence>
<dbReference type="PANTHER" id="PTHR11247:SF8">
    <property type="entry name" value="PALMITOYL-PROTEIN THIOESTERASE 1"/>
    <property type="match status" value="1"/>
</dbReference>
<dbReference type="GO" id="GO:0008474">
    <property type="term" value="F:palmitoyl-(protein) hydrolase activity"/>
    <property type="evidence" value="ECO:0007669"/>
    <property type="project" value="UniProtKB-EC"/>
</dbReference>
<dbReference type="EMBL" id="AZGZ01000013">
    <property type="protein sequence ID" value="KZZ91570.1"/>
    <property type="molecule type" value="Genomic_DNA"/>
</dbReference>
<dbReference type="VEuPathDB" id="FungiDB:AAP_03276"/>
<dbReference type="FunFam" id="3.40.50.1820:FF:000107">
    <property type="entry name" value="Palmitoyl-protein thioesterase 1"/>
    <property type="match status" value="1"/>
</dbReference>
<dbReference type="AlphaFoldDB" id="A0A166NPY0"/>
<accession>A0A166NPY0</accession>
<keyword evidence="5" id="KW-0378">Hydrolase</keyword>
<evidence type="ECO:0000256" key="3">
    <source>
        <dbReference type="ARBA" id="ARBA00014212"/>
    </source>
</evidence>
<feature type="chain" id="PRO_5007877889" description="Palmitoyl-protein thioesterase 1" evidence="10">
    <location>
        <begin position="18"/>
        <end position="359"/>
    </location>
</feature>
<dbReference type="SUPFAM" id="SSF53474">
    <property type="entry name" value="alpha/beta-Hydrolases"/>
    <property type="match status" value="1"/>
</dbReference>
<dbReference type="Proteomes" id="UP000242877">
    <property type="component" value="Unassembled WGS sequence"/>
</dbReference>
<keyword evidence="4 10" id="KW-0732">Signal</keyword>
<comment type="similarity">
    <text evidence="1">Belongs to the palmitoyl-protein thioesterase family.</text>
</comment>
<evidence type="ECO:0000256" key="9">
    <source>
        <dbReference type="SAM" id="MobiDB-lite"/>
    </source>
</evidence>
<feature type="region of interest" description="Disordered" evidence="9">
    <location>
        <begin position="18"/>
        <end position="47"/>
    </location>
</feature>
<protein>
    <recommendedName>
        <fullName evidence="3">Palmitoyl-protein thioesterase 1</fullName>
        <ecNumber evidence="2">3.1.2.22</ecNumber>
    </recommendedName>
    <alternativeName>
        <fullName evidence="8">Palmitoyl-protein hydrolase 1</fullName>
    </alternativeName>
</protein>
<evidence type="ECO:0000256" key="8">
    <source>
        <dbReference type="ARBA" id="ARBA00031934"/>
    </source>
</evidence>
<evidence type="ECO:0000313" key="12">
    <source>
        <dbReference type="Proteomes" id="UP000242877"/>
    </source>
</evidence>
<sequence>MKPLLTVLPLLLTLTSALPPARRPHPPNRAAPPPPPPSPPSPPALEDEDDHIAALPLLIWHGLGDSYGNPGIQEIAALAQDVTPGTYVHTIRLGTDPSADRESSFLGNVTEQVDTVCAQIQQDRILSTAPALNALGFSQGGQFLRGLVERCDTMPPIHNLVTFGSQHNGIIAFQQCQSLFDLVCRSAEAILRSGRWSRFAQSKFVPAQYFRDPEELESYLQNSNFLADINNERPVKNAQYKKNLERLNHFAMIMFEDDTVAVPKESAFFADVYKSAKKVVPLRERDIYKEDWIGLKALDKKGGLSFEVVPGEHMQLTEEVLREKFEKYFAPVDLSKLEGQRGAGIVVQSEIVEGGEGVL</sequence>